<dbReference type="InterPro" id="IPR009057">
    <property type="entry name" value="Homeodomain-like_sf"/>
</dbReference>
<gene>
    <name evidence="1" type="ORF">BWR60_16395</name>
</gene>
<name>A0A211ZLN0_9PROT</name>
<dbReference type="RefSeq" id="WP_088152093.1">
    <property type="nucleotide sequence ID" value="NZ_NHON01000028.1"/>
</dbReference>
<dbReference type="SUPFAM" id="SSF46689">
    <property type="entry name" value="Homeodomain-like"/>
    <property type="match status" value="1"/>
</dbReference>
<dbReference type="Gene3D" id="1.10.10.10">
    <property type="entry name" value="Winged helix-like DNA-binding domain superfamily/Winged helix DNA-binding domain"/>
    <property type="match status" value="1"/>
</dbReference>
<dbReference type="Pfam" id="PF13551">
    <property type="entry name" value="HTH_29"/>
    <property type="match status" value="1"/>
</dbReference>
<accession>A0A211ZLN0</accession>
<dbReference type="EMBL" id="NHON01000028">
    <property type="protein sequence ID" value="OWJ66169.1"/>
    <property type="molecule type" value="Genomic_DNA"/>
</dbReference>
<evidence type="ECO:0000313" key="2">
    <source>
        <dbReference type="Proteomes" id="UP000196655"/>
    </source>
</evidence>
<organism evidence="1 2">
    <name type="scientific">Inquilinus limosus</name>
    <dbReference type="NCBI Taxonomy" id="171674"/>
    <lineage>
        <taxon>Bacteria</taxon>
        <taxon>Pseudomonadati</taxon>
        <taxon>Pseudomonadota</taxon>
        <taxon>Alphaproteobacteria</taxon>
        <taxon>Rhodospirillales</taxon>
        <taxon>Rhodospirillaceae</taxon>
        <taxon>Inquilinus</taxon>
    </lineage>
</organism>
<comment type="caution">
    <text evidence="1">The sequence shown here is derived from an EMBL/GenBank/DDBJ whole genome shotgun (WGS) entry which is preliminary data.</text>
</comment>
<dbReference type="InterPro" id="IPR036388">
    <property type="entry name" value="WH-like_DNA-bd_sf"/>
</dbReference>
<reference evidence="2" key="1">
    <citation type="submission" date="2017-05" db="EMBL/GenBank/DDBJ databases">
        <authorList>
            <person name="Macchi M."/>
            <person name="Festa S."/>
            <person name="Coppotelli B.M."/>
            <person name="Morelli I.S."/>
        </authorList>
    </citation>
    <scope>NUCLEOTIDE SEQUENCE [LARGE SCALE GENOMIC DNA]</scope>
    <source>
        <strain evidence="2">I</strain>
    </source>
</reference>
<dbReference type="Proteomes" id="UP000196655">
    <property type="component" value="Unassembled WGS sequence"/>
</dbReference>
<proteinExistence type="predicted"/>
<protein>
    <recommendedName>
        <fullName evidence="3">Helix-turn-helix domain-containing protein</fullName>
    </recommendedName>
</protein>
<dbReference type="OrthoDB" id="7362268at2"/>
<evidence type="ECO:0008006" key="3">
    <source>
        <dbReference type="Google" id="ProtNLM"/>
    </source>
</evidence>
<sequence>MPDKPRTRTRSFSSSLKQAAMIRLEAGEALAAVARDLGISRKVLYGWRALWRAEGAAGLCHKRGPKPGLRQRRLAAALAPPPEPAPPDPAAALAKAQARIGELERIIGRQQAGLDFFQRALQALDADTSPEPSVPSSTRSSKR</sequence>
<dbReference type="AlphaFoldDB" id="A0A211ZLN0"/>
<evidence type="ECO:0000313" key="1">
    <source>
        <dbReference type="EMBL" id="OWJ66169.1"/>
    </source>
</evidence>
<keyword evidence="2" id="KW-1185">Reference proteome</keyword>